<dbReference type="EMBL" id="MFUQ01000018">
    <property type="protein sequence ID" value="OGI83403.1"/>
    <property type="molecule type" value="Genomic_DNA"/>
</dbReference>
<dbReference type="STRING" id="1801766.A2997_01635"/>
<gene>
    <name evidence="1" type="ORF">A2997_01635</name>
</gene>
<sequence>MITDTDIKKLKKVFATKKDLEAFATKRDLELYLTKDEFRVFERKLDKKFIDFEESLLTKIIDHILTSQDVILKRIDDIIIDNAARDMQLHRHDKWIHDLATHTECKLSNS</sequence>
<protein>
    <submittedName>
        <fullName evidence="1">Uncharacterized protein</fullName>
    </submittedName>
</protein>
<reference evidence="1 2" key="1">
    <citation type="journal article" date="2016" name="Nat. Commun.">
        <title>Thousands of microbial genomes shed light on interconnected biogeochemical processes in an aquifer system.</title>
        <authorList>
            <person name="Anantharaman K."/>
            <person name="Brown C.T."/>
            <person name="Hug L.A."/>
            <person name="Sharon I."/>
            <person name="Castelle C.J."/>
            <person name="Probst A.J."/>
            <person name="Thomas B.C."/>
            <person name="Singh A."/>
            <person name="Wilkins M.J."/>
            <person name="Karaoz U."/>
            <person name="Brodie E.L."/>
            <person name="Williams K.H."/>
            <person name="Hubbard S.S."/>
            <person name="Banfield J.F."/>
        </authorList>
    </citation>
    <scope>NUCLEOTIDE SEQUENCE [LARGE SCALE GENOMIC DNA]</scope>
</reference>
<dbReference type="Proteomes" id="UP000179448">
    <property type="component" value="Unassembled WGS sequence"/>
</dbReference>
<evidence type="ECO:0000313" key="2">
    <source>
        <dbReference type="Proteomes" id="UP000179448"/>
    </source>
</evidence>
<comment type="caution">
    <text evidence="1">The sequence shown here is derived from an EMBL/GenBank/DDBJ whole genome shotgun (WGS) entry which is preliminary data.</text>
</comment>
<name>A0A1F6WNG1_9BACT</name>
<dbReference type="AlphaFoldDB" id="A0A1F6WNG1"/>
<organism evidence="1 2">
    <name type="scientific">Candidatus Nomurabacteria bacterium RIFCSPLOWO2_01_FULL_36_10b</name>
    <dbReference type="NCBI Taxonomy" id="1801766"/>
    <lineage>
        <taxon>Bacteria</taxon>
        <taxon>Candidatus Nomuraibacteriota</taxon>
    </lineage>
</organism>
<accession>A0A1F6WNG1</accession>
<evidence type="ECO:0000313" key="1">
    <source>
        <dbReference type="EMBL" id="OGI83403.1"/>
    </source>
</evidence>
<proteinExistence type="predicted"/>